<keyword evidence="3" id="KW-0238">DNA-binding</keyword>
<evidence type="ECO:0000256" key="6">
    <source>
        <dbReference type="SAM" id="MobiDB-lite"/>
    </source>
</evidence>
<dbReference type="InterPro" id="IPR044810">
    <property type="entry name" value="WRKY_plant"/>
</dbReference>
<dbReference type="InterPro" id="IPR036576">
    <property type="entry name" value="WRKY_dom_sf"/>
</dbReference>
<dbReference type="GO" id="GO:0043565">
    <property type="term" value="F:sequence-specific DNA binding"/>
    <property type="evidence" value="ECO:0007669"/>
    <property type="project" value="InterPro"/>
</dbReference>
<proteinExistence type="evidence at transcript level"/>
<dbReference type="PANTHER" id="PTHR31282">
    <property type="entry name" value="WRKY TRANSCRIPTION FACTOR 21-RELATED"/>
    <property type="match status" value="1"/>
</dbReference>
<dbReference type="InterPro" id="IPR003657">
    <property type="entry name" value="WRKY_dom"/>
</dbReference>
<dbReference type="Gene3D" id="2.20.25.80">
    <property type="entry name" value="WRKY domain"/>
    <property type="match status" value="1"/>
</dbReference>
<evidence type="ECO:0000256" key="3">
    <source>
        <dbReference type="ARBA" id="ARBA00023125"/>
    </source>
</evidence>
<dbReference type="AlphaFoldDB" id="A0A4P9Q2S7"/>
<dbReference type="Pfam" id="PF03106">
    <property type="entry name" value="WRKY"/>
    <property type="match status" value="1"/>
</dbReference>
<evidence type="ECO:0000313" key="8">
    <source>
        <dbReference type="EMBL" id="QCV57287.1"/>
    </source>
</evidence>
<protein>
    <submittedName>
        <fullName evidence="8">WRKY transcription factor</fullName>
    </submittedName>
</protein>
<keyword evidence="5" id="KW-0539">Nucleus</keyword>
<feature type="domain" description="WRKY" evidence="7">
    <location>
        <begin position="124"/>
        <end position="192"/>
    </location>
</feature>
<reference evidence="8" key="1">
    <citation type="submission" date="2018-11" db="EMBL/GenBank/DDBJ databases">
        <authorList>
            <person name="Xia H."/>
        </authorList>
    </citation>
    <scope>NUCLEOTIDE SEQUENCE</scope>
    <source>
        <strain evidence="8">FtPinG0004829100.01</strain>
    </source>
</reference>
<dbReference type="SMART" id="SM00774">
    <property type="entry name" value="WRKY"/>
    <property type="match status" value="1"/>
</dbReference>
<feature type="compositionally biased region" description="Polar residues" evidence="6">
    <location>
        <begin position="268"/>
        <end position="290"/>
    </location>
</feature>
<sequence length="335" mass="37272">MDYSTSRSPSPSSPAIIHRRSLVLELQKGHHAAQQYRRRLIRSQPSSPADDPTVSNFDLLDMIFKSFDNSLSIVRSCDASLVSRSSDDCKIEDPGCDGGGESSRIKDRRGCYKRRKRGQAWTTEGEGPSEDGHAWRKYGQKMILNSAYPRNYYRCTHKTDQGCQAIKQVQRTSEQPSRYKTTYNGHHTCKNPLKTPQIILPSSSPDQSDSSILLSFERFSNNNHPFFPPSNNFNSAIKQEQPPTTSAVNQAMMTTMMNQTSPSEFNYLSSSDPTTFSSGPHTGLPTTSGSDYGGDVISAGTYSCPESPHSLPVLDDIFLGQDHLQYIAFDCDTDN</sequence>
<dbReference type="EMBL" id="MK161280">
    <property type="protein sequence ID" value="QCV57287.1"/>
    <property type="molecule type" value="mRNA"/>
</dbReference>
<dbReference type="GO" id="GO:0003700">
    <property type="term" value="F:DNA-binding transcription factor activity"/>
    <property type="evidence" value="ECO:0007669"/>
    <property type="project" value="InterPro"/>
</dbReference>
<dbReference type="PROSITE" id="PS50811">
    <property type="entry name" value="WRKY"/>
    <property type="match status" value="1"/>
</dbReference>
<evidence type="ECO:0000256" key="5">
    <source>
        <dbReference type="ARBA" id="ARBA00023242"/>
    </source>
</evidence>
<evidence type="ECO:0000256" key="4">
    <source>
        <dbReference type="ARBA" id="ARBA00023163"/>
    </source>
</evidence>
<keyword evidence="4" id="KW-0804">Transcription</keyword>
<dbReference type="GO" id="GO:0005634">
    <property type="term" value="C:nucleus"/>
    <property type="evidence" value="ECO:0007669"/>
    <property type="project" value="UniProtKB-SubCell"/>
</dbReference>
<comment type="subcellular location">
    <subcellularLocation>
        <location evidence="1">Nucleus</location>
    </subcellularLocation>
</comment>
<evidence type="ECO:0000259" key="7">
    <source>
        <dbReference type="PROSITE" id="PS50811"/>
    </source>
</evidence>
<evidence type="ECO:0000256" key="1">
    <source>
        <dbReference type="ARBA" id="ARBA00004123"/>
    </source>
</evidence>
<name>A0A4P9Q2S7_FAGTA</name>
<accession>A0A4P9Q2S7</accession>
<feature type="region of interest" description="Disordered" evidence="6">
    <location>
        <begin position="113"/>
        <end position="132"/>
    </location>
</feature>
<keyword evidence="2" id="KW-0805">Transcription regulation</keyword>
<evidence type="ECO:0000256" key="2">
    <source>
        <dbReference type="ARBA" id="ARBA00023015"/>
    </source>
</evidence>
<organism evidence="8">
    <name type="scientific">Fagopyrum tataricum</name>
    <name type="common">Tartarian buckwheat</name>
    <name type="synonym">Polygonum tataricum</name>
    <dbReference type="NCBI Taxonomy" id="62330"/>
    <lineage>
        <taxon>Eukaryota</taxon>
        <taxon>Viridiplantae</taxon>
        <taxon>Streptophyta</taxon>
        <taxon>Embryophyta</taxon>
        <taxon>Tracheophyta</taxon>
        <taxon>Spermatophyta</taxon>
        <taxon>Magnoliopsida</taxon>
        <taxon>eudicotyledons</taxon>
        <taxon>Gunneridae</taxon>
        <taxon>Pentapetalae</taxon>
        <taxon>Caryophyllales</taxon>
        <taxon>Polygonaceae</taxon>
        <taxon>Polygonoideae</taxon>
        <taxon>Fagopyreae</taxon>
        <taxon>Fagopyrum</taxon>
    </lineage>
</organism>
<dbReference type="SUPFAM" id="SSF118290">
    <property type="entry name" value="WRKY DNA-binding domain"/>
    <property type="match status" value="1"/>
</dbReference>
<feature type="region of interest" description="Disordered" evidence="6">
    <location>
        <begin position="268"/>
        <end position="292"/>
    </location>
</feature>